<comment type="caution">
    <text evidence="1">The sequence shown here is derived from an EMBL/GenBank/DDBJ whole genome shotgun (WGS) entry which is preliminary data.</text>
</comment>
<dbReference type="Proteomes" id="UP000729290">
    <property type="component" value="Unassembled WGS sequence"/>
</dbReference>
<name>A0ABS2GCN7_9FIRM</name>
<dbReference type="RefSeq" id="WP_205133911.1">
    <property type="nucleotide sequence ID" value="NZ_JACSNT010000010.1"/>
</dbReference>
<gene>
    <name evidence="1" type="ORF">H9X83_08720</name>
</gene>
<proteinExistence type="predicted"/>
<evidence type="ECO:0000313" key="2">
    <source>
        <dbReference type="Proteomes" id="UP000729290"/>
    </source>
</evidence>
<accession>A0ABS2GCN7</accession>
<evidence type="ECO:0000313" key="1">
    <source>
        <dbReference type="EMBL" id="MBM6878239.1"/>
    </source>
</evidence>
<organism evidence="1 2">
    <name type="scientific">Anaerotignum lactatifermentans</name>
    <dbReference type="NCBI Taxonomy" id="160404"/>
    <lineage>
        <taxon>Bacteria</taxon>
        <taxon>Bacillati</taxon>
        <taxon>Bacillota</taxon>
        <taxon>Clostridia</taxon>
        <taxon>Lachnospirales</taxon>
        <taxon>Anaerotignaceae</taxon>
        <taxon>Anaerotignum</taxon>
    </lineage>
</organism>
<dbReference type="EMBL" id="JACSNV010000011">
    <property type="protein sequence ID" value="MBM6878239.1"/>
    <property type="molecule type" value="Genomic_DNA"/>
</dbReference>
<reference evidence="1 2" key="1">
    <citation type="journal article" date="2021" name="Sci. Rep.">
        <title>The distribution of antibiotic resistance genes in chicken gut microbiota commensals.</title>
        <authorList>
            <person name="Juricova H."/>
            <person name="Matiasovicova J."/>
            <person name="Kubasova T."/>
            <person name="Cejkova D."/>
            <person name="Rychlik I."/>
        </authorList>
    </citation>
    <scope>NUCLEOTIDE SEQUENCE [LARGE SCALE GENOMIC DNA]</scope>
    <source>
        <strain evidence="1 2">An431b</strain>
    </source>
</reference>
<keyword evidence="2" id="KW-1185">Reference proteome</keyword>
<protein>
    <submittedName>
        <fullName evidence="1">DUF2589 domain-containing protein</fullName>
    </submittedName>
</protein>
<dbReference type="Pfam" id="PF11655">
    <property type="entry name" value="DUF2589"/>
    <property type="match status" value="2"/>
</dbReference>
<dbReference type="InterPro" id="IPR024510">
    <property type="entry name" value="DUF2589"/>
</dbReference>
<sequence>MAGYGDEISSISLGSIIGGAMCAIVEAQSQAASTTVNFIQEVGFQTGSDGKTREPVYVGFQYEKTVQPDISEDLSAYKVQILSKGQGYSKEQNLQLTAGGQVLDASITFERSGALKAVVLNSVPAGLKGTLPIVIQAQNAEAPPLPEGEQAASLQLVCTPAEERKQITNLKVPLLTMVPIPFIRIDNASIDFNVKINSVQEAKTSSDLTYGGNVEASANYNGFWFKTGIKLNASLSNQKKSSISDTVKRDYSLNVHVHAMQDDMPAGVERLLDLLSDATSMENRLEDKK</sequence>